<dbReference type="PANTHER" id="PTHR21197">
    <property type="entry name" value="UDP-GALACTOPYRANOSE MUTASE"/>
    <property type="match status" value="1"/>
</dbReference>
<dbReference type="Pfam" id="PF13450">
    <property type="entry name" value="NAD_binding_8"/>
    <property type="match status" value="1"/>
</dbReference>
<dbReference type="AlphaFoldDB" id="A0A0S2CG76"/>
<dbReference type="GO" id="GO:0050660">
    <property type="term" value="F:flavin adenine dinucleotide binding"/>
    <property type="evidence" value="ECO:0007669"/>
    <property type="project" value="TreeGrafter"/>
</dbReference>
<evidence type="ECO:0000313" key="1">
    <source>
        <dbReference type="EMBL" id="ALN44078.1"/>
    </source>
</evidence>
<accession>A0A0S2CG76</accession>
<proteinExistence type="predicted"/>
<dbReference type="GO" id="GO:0008767">
    <property type="term" value="F:UDP-galactopyranose mutase activity"/>
    <property type="evidence" value="ECO:0007669"/>
    <property type="project" value="TreeGrafter"/>
</dbReference>
<protein>
    <submittedName>
        <fullName evidence="1">Putative nucleotidyl-sugar pyranose mutase</fullName>
    </submittedName>
</protein>
<organism evidence="1">
    <name type="scientific">Campylobacter jejuni subsp. jejuni</name>
    <dbReference type="NCBI Taxonomy" id="32022"/>
    <lineage>
        <taxon>Bacteria</taxon>
        <taxon>Pseudomonadati</taxon>
        <taxon>Campylobacterota</taxon>
        <taxon>Epsilonproteobacteria</taxon>
        <taxon>Campylobacterales</taxon>
        <taxon>Campylobacteraceae</taxon>
        <taxon>Campylobacter</taxon>
    </lineage>
</organism>
<sequence length="417" mass="48421">MKIGIIGAGISGMSVARLLKDDFEVEVLEKSNVVGGIARTKDVDGKPYHVNGGHCFDSKFENVLDFVFENILHKDKWNFLSRKAKVLFKNNWISYPIEFSIKQIDKIDSNLAFSITKEMFGATYEKGNNLEEWFINHFGSTLAKEYFIPYNTKIWGTSPKNMDNFWIKDQNQMKLPVPTKESFYKSLIYNKSFDKMVHSTFYYPKTNNQNTFIESIGCGLNITLNYPVKNIEKINNKFIVNGEKEYNLIINTSPLDLMITILNNIPQDVLKYFKQLKFNKVTNIFWETSESLDFTWAYIPDPYIGFHRISNTGSIVRPKSNFCTTEAIGEIPYEKLVLEGKKIDFLVKPLDYNVTEHAYPLFDLNYVKSRKVAIDYLKSLGIISHGRFGEWEYYNMDVCIKKSIDLAKDIKEGFRDR</sequence>
<dbReference type="PANTHER" id="PTHR21197:SF0">
    <property type="entry name" value="UDP-GALACTOPYRANOSE MUTASE"/>
    <property type="match status" value="1"/>
</dbReference>
<gene>
    <name evidence="1" type="ORF">HS32.15</name>
</gene>
<name>A0A0S2CG76_CAMJU</name>
<dbReference type="InterPro" id="IPR036188">
    <property type="entry name" value="FAD/NAD-bd_sf"/>
</dbReference>
<dbReference type="GO" id="GO:0005829">
    <property type="term" value="C:cytosol"/>
    <property type="evidence" value="ECO:0007669"/>
    <property type="project" value="TreeGrafter"/>
</dbReference>
<dbReference type="SUPFAM" id="SSF51971">
    <property type="entry name" value="Nucleotide-binding domain"/>
    <property type="match status" value="1"/>
</dbReference>
<dbReference type="Gene3D" id="3.50.50.60">
    <property type="entry name" value="FAD/NAD(P)-binding domain"/>
    <property type="match status" value="1"/>
</dbReference>
<dbReference type="EMBL" id="KT893435">
    <property type="protein sequence ID" value="ALN44078.1"/>
    <property type="molecule type" value="Genomic_DNA"/>
</dbReference>
<reference evidence="1" key="1">
    <citation type="journal article" date="2015" name="PLoS ONE">
        <title>Updated Campylobacter jejuni Capsule PCR Multiplex Typing System and Its Application to Clinical Isolates from South and Southeast Asia.</title>
        <authorList>
            <person name="Poly F."/>
            <person name="Serichantalergs O."/>
            <person name="Kuroiwa J."/>
            <person name="Pootong P."/>
            <person name="Mason C."/>
            <person name="Guerry P."/>
            <person name="Parker C.T."/>
        </authorList>
    </citation>
    <scope>NUCLEOTIDE SEQUENCE</scope>
    <source>
        <strain evidence="1">RM3425</strain>
    </source>
</reference>